<organism evidence="7 8">
    <name type="scientific">Qipengyuania aquimaris</name>
    <dbReference type="NCBI Taxonomy" id="255984"/>
    <lineage>
        <taxon>Bacteria</taxon>
        <taxon>Pseudomonadati</taxon>
        <taxon>Pseudomonadota</taxon>
        <taxon>Alphaproteobacteria</taxon>
        <taxon>Sphingomonadales</taxon>
        <taxon>Erythrobacteraceae</taxon>
        <taxon>Qipengyuania</taxon>
    </lineage>
</organism>
<dbReference type="AlphaFoldDB" id="A0A6I4TGH7"/>
<evidence type="ECO:0000256" key="1">
    <source>
        <dbReference type="ARBA" id="ARBA00007749"/>
    </source>
</evidence>
<dbReference type="SUPFAM" id="SSF56281">
    <property type="entry name" value="Metallo-hydrolase/oxidoreductase"/>
    <property type="match status" value="1"/>
</dbReference>
<dbReference type="OrthoDB" id="9773738at2"/>
<gene>
    <name evidence="7" type="ORF">GRI34_00965</name>
</gene>
<keyword evidence="2" id="KW-0479">Metal-binding</keyword>
<dbReference type="PANTHER" id="PTHR42978:SF3">
    <property type="entry name" value="BLR3078 PROTEIN"/>
    <property type="match status" value="1"/>
</dbReference>
<evidence type="ECO:0000256" key="3">
    <source>
        <dbReference type="ARBA" id="ARBA00022801"/>
    </source>
</evidence>
<evidence type="ECO:0000313" key="7">
    <source>
        <dbReference type="EMBL" id="MXO94985.1"/>
    </source>
</evidence>
<comment type="similarity">
    <text evidence="1">Belongs to the metallo-beta-lactamase superfamily.</text>
</comment>
<dbReference type="Pfam" id="PF00753">
    <property type="entry name" value="Lactamase_B"/>
    <property type="match status" value="1"/>
</dbReference>
<evidence type="ECO:0000256" key="5">
    <source>
        <dbReference type="SAM" id="SignalP"/>
    </source>
</evidence>
<evidence type="ECO:0000313" key="8">
    <source>
        <dbReference type="Proteomes" id="UP000432727"/>
    </source>
</evidence>
<evidence type="ECO:0000259" key="6">
    <source>
        <dbReference type="SMART" id="SM00849"/>
    </source>
</evidence>
<dbReference type="Gene3D" id="3.60.15.10">
    <property type="entry name" value="Ribonuclease Z/Hydroxyacylglutathione hydrolase-like"/>
    <property type="match status" value="1"/>
</dbReference>
<feature type="signal peptide" evidence="5">
    <location>
        <begin position="1"/>
        <end position="23"/>
    </location>
</feature>
<proteinExistence type="inferred from homology"/>
<dbReference type="InterPro" id="IPR001279">
    <property type="entry name" value="Metallo-B-lactamas"/>
</dbReference>
<sequence>MTKTRTALAAAAFALGIAAPASAQDAPDMELWRLDCGTIELSDAGPFSDTHLYDGEPRTLTDSCYLVRNADKYLLWDAGLPSALKGSSATQWVFTLSVERTIADQLAEIGLGPDDVDFVGVSHYHDDHIGQASEYAGARLLIGRGDAEAVTSGAMEATRAQLAPWLAEGAEGEVTRIASDHDVFGDGSVVIKGMPGHTPGHSVLLVRLPETGNVMLTGDLYHFEEQVTNRGVPAFNTNRADTLASFHRFDQMAENLEATVVIQHDPRHVNRLPAFPGSAK</sequence>
<accession>A0A6I4TGH7</accession>
<reference evidence="7 8" key="1">
    <citation type="submission" date="2019-12" db="EMBL/GenBank/DDBJ databases">
        <title>Genomic-based taxomic classification of the family Erythrobacteraceae.</title>
        <authorList>
            <person name="Xu L."/>
        </authorList>
    </citation>
    <scope>NUCLEOTIDE SEQUENCE [LARGE SCALE GENOMIC DNA]</scope>
    <source>
        <strain evidence="7 8">JCM 12189</strain>
    </source>
</reference>
<evidence type="ECO:0000256" key="2">
    <source>
        <dbReference type="ARBA" id="ARBA00022723"/>
    </source>
</evidence>
<dbReference type="Proteomes" id="UP000432727">
    <property type="component" value="Unassembled WGS sequence"/>
</dbReference>
<dbReference type="InterPro" id="IPR036866">
    <property type="entry name" value="RibonucZ/Hydroxyglut_hydro"/>
</dbReference>
<dbReference type="EMBL" id="WTYI01000001">
    <property type="protein sequence ID" value="MXO94985.1"/>
    <property type="molecule type" value="Genomic_DNA"/>
</dbReference>
<dbReference type="InterPro" id="IPR051013">
    <property type="entry name" value="MBL_superfamily_lactonases"/>
</dbReference>
<keyword evidence="5" id="KW-0732">Signal</keyword>
<comment type="caution">
    <text evidence="7">The sequence shown here is derived from an EMBL/GenBank/DDBJ whole genome shotgun (WGS) entry which is preliminary data.</text>
</comment>
<dbReference type="PANTHER" id="PTHR42978">
    <property type="entry name" value="QUORUM-QUENCHING LACTONASE YTNP-RELATED-RELATED"/>
    <property type="match status" value="1"/>
</dbReference>
<feature type="chain" id="PRO_5026169817" evidence="5">
    <location>
        <begin position="24"/>
        <end position="280"/>
    </location>
</feature>
<keyword evidence="8" id="KW-1185">Reference proteome</keyword>
<dbReference type="GO" id="GO:0016787">
    <property type="term" value="F:hydrolase activity"/>
    <property type="evidence" value="ECO:0007669"/>
    <property type="project" value="UniProtKB-KW"/>
</dbReference>
<protein>
    <submittedName>
        <fullName evidence="7">MBL fold metallo-hydrolase</fullName>
    </submittedName>
</protein>
<keyword evidence="4" id="KW-0862">Zinc</keyword>
<feature type="domain" description="Metallo-beta-lactamase" evidence="6">
    <location>
        <begin position="61"/>
        <end position="264"/>
    </location>
</feature>
<keyword evidence="3 7" id="KW-0378">Hydrolase</keyword>
<name>A0A6I4TGH7_9SPHN</name>
<dbReference type="RefSeq" id="WP_160594339.1">
    <property type="nucleotide sequence ID" value="NZ_WTYI01000001.1"/>
</dbReference>
<dbReference type="GO" id="GO:0046872">
    <property type="term" value="F:metal ion binding"/>
    <property type="evidence" value="ECO:0007669"/>
    <property type="project" value="UniProtKB-KW"/>
</dbReference>
<dbReference type="SMART" id="SM00849">
    <property type="entry name" value="Lactamase_B"/>
    <property type="match status" value="1"/>
</dbReference>
<dbReference type="CDD" id="cd07729">
    <property type="entry name" value="AHL_lactonase_MBL-fold"/>
    <property type="match status" value="1"/>
</dbReference>
<evidence type="ECO:0000256" key="4">
    <source>
        <dbReference type="ARBA" id="ARBA00022833"/>
    </source>
</evidence>